<evidence type="ECO:0000256" key="3">
    <source>
        <dbReference type="SAM" id="SignalP"/>
    </source>
</evidence>
<proteinExistence type="predicted"/>
<dbReference type="AlphaFoldDB" id="A0A8R7U4N6"/>
<feature type="chain" id="PRO_5035860643" evidence="3">
    <location>
        <begin position="24"/>
        <end position="303"/>
    </location>
</feature>
<feature type="transmembrane region" description="Helical" evidence="2">
    <location>
        <begin position="187"/>
        <end position="218"/>
    </location>
</feature>
<feature type="compositionally biased region" description="Low complexity" evidence="1">
    <location>
        <begin position="133"/>
        <end position="146"/>
    </location>
</feature>
<keyword evidence="2" id="KW-0812">Transmembrane</keyword>
<keyword evidence="2" id="KW-1133">Transmembrane helix</keyword>
<keyword evidence="3" id="KW-0732">Signal</keyword>
<accession>A0A8R7U4N6</accession>
<keyword evidence="5" id="KW-1185">Reference proteome</keyword>
<name>A0A8R7U4N6_TRIUA</name>
<sequence>MSPMRGTMGFTFCAFLLLPPSRSSSISPRLSAWLKDGRYSLLYVLDFSAHRSLRTMAAAITSVSPPMLRRAAAAAALSASISASLERPRWSCALRLATAISISVPLFLSCSTSRLVSATSASSFLMELTTASPASSSWQPSSPSSPYAERGDVNDGEECAEYIGTIAAVASGSSSASTSAIAFGERVVVLLLLLSSCLALGVALACASAMATALLLYLELLPPTRMRSPNTATASFTDRKGRAVSTSTRSEAMDVLLPQGSGLQETSTNSRGFIWRGVAAGFFASTSTAHWPPAASLKQPVSQ</sequence>
<dbReference type="Gramene" id="TuG1812G0400000922.01.T01">
    <property type="protein sequence ID" value="TuG1812G0400000922.01.T01.cds310965"/>
    <property type="gene ID" value="TuG1812G0400000922.01"/>
</dbReference>
<dbReference type="EnsemblPlants" id="TuG1812G0400000922.01.T01">
    <property type="protein sequence ID" value="TuG1812G0400000922.01.T01.cds310965"/>
    <property type="gene ID" value="TuG1812G0400000922.01"/>
</dbReference>
<organism evidence="4 5">
    <name type="scientific">Triticum urartu</name>
    <name type="common">Red wild einkorn</name>
    <name type="synonym">Crithodium urartu</name>
    <dbReference type="NCBI Taxonomy" id="4572"/>
    <lineage>
        <taxon>Eukaryota</taxon>
        <taxon>Viridiplantae</taxon>
        <taxon>Streptophyta</taxon>
        <taxon>Embryophyta</taxon>
        <taxon>Tracheophyta</taxon>
        <taxon>Spermatophyta</taxon>
        <taxon>Magnoliopsida</taxon>
        <taxon>Liliopsida</taxon>
        <taxon>Poales</taxon>
        <taxon>Poaceae</taxon>
        <taxon>BOP clade</taxon>
        <taxon>Pooideae</taxon>
        <taxon>Triticodae</taxon>
        <taxon>Triticeae</taxon>
        <taxon>Triticinae</taxon>
        <taxon>Triticum</taxon>
    </lineage>
</organism>
<feature type="signal peptide" evidence="3">
    <location>
        <begin position="1"/>
        <end position="23"/>
    </location>
</feature>
<evidence type="ECO:0000256" key="2">
    <source>
        <dbReference type="SAM" id="Phobius"/>
    </source>
</evidence>
<keyword evidence="2" id="KW-0472">Membrane</keyword>
<evidence type="ECO:0000313" key="4">
    <source>
        <dbReference type="EnsemblPlants" id="TuG1812G0400000922.01.T01.cds310965"/>
    </source>
</evidence>
<reference evidence="4" key="3">
    <citation type="submission" date="2022-06" db="UniProtKB">
        <authorList>
            <consortium name="EnsemblPlants"/>
        </authorList>
    </citation>
    <scope>IDENTIFICATION</scope>
</reference>
<reference evidence="5" key="1">
    <citation type="journal article" date="2013" name="Nature">
        <title>Draft genome of the wheat A-genome progenitor Triticum urartu.</title>
        <authorList>
            <person name="Ling H.Q."/>
            <person name="Zhao S."/>
            <person name="Liu D."/>
            <person name="Wang J."/>
            <person name="Sun H."/>
            <person name="Zhang C."/>
            <person name="Fan H."/>
            <person name="Li D."/>
            <person name="Dong L."/>
            <person name="Tao Y."/>
            <person name="Gao C."/>
            <person name="Wu H."/>
            <person name="Li Y."/>
            <person name="Cui Y."/>
            <person name="Guo X."/>
            <person name="Zheng S."/>
            <person name="Wang B."/>
            <person name="Yu K."/>
            <person name="Liang Q."/>
            <person name="Yang W."/>
            <person name="Lou X."/>
            <person name="Chen J."/>
            <person name="Feng M."/>
            <person name="Jian J."/>
            <person name="Zhang X."/>
            <person name="Luo G."/>
            <person name="Jiang Y."/>
            <person name="Liu J."/>
            <person name="Wang Z."/>
            <person name="Sha Y."/>
            <person name="Zhang B."/>
            <person name="Wu H."/>
            <person name="Tang D."/>
            <person name="Shen Q."/>
            <person name="Xue P."/>
            <person name="Zou S."/>
            <person name="Wang X."/>
            <person name="Liu X."/>
            <person name="Wang F."/>
            <person name="Yang Y."/>
            <person name="An X."/>
            <person name="Dong Z."/>
            <person name="Zhang K."/>
            <person name="Zhang X."/>
            <person name="Luo M.C."/>
            <person name="Dvorak J."/>
            <person name="Tong Y."/>
            <person name="Wang J."/>
            <person name="Yang H."/>
            <person name="Li Z."/>
            <person name="Wang D."/>
            <person name="Zhang A."/>
            <person name="Wang J."/>
        </authorList>
    </citation>
    <scope>NUCLEOTIDE SEQUENCE</scope>
    <source>
        <strain evidence="5">cv. G1812</strain>
    </source>
</reference>
<dbReference type="Proteomes" id="UP000015106">
    <property type="component" value="Chromosome 4"/>
</dbReference>
<evidence type="ECO:0000313" key="5">
    <source>
        <dbReference type="Proteomes" id="UP000015106"/>
    </source>
</evidence>
<reference evidence="4" key="2">
    <citation type="submission" date="2018-03" db="EMBL/GenBank/DDBJ databases">
        <title>The Triticum urartu genome reveals the dynamic nature of wheat genome evolution.</title>
        <authorList>
            <person name="Ling H."/>
            <person name="Ma B."/>
            <person name="Shi X."/>
            <person name="Liu H."/>
            <person name="Dong L."/>
            <person name="Sun H."/>
            <person name="Cao Y."/>
            <person name="Gao Q."/>
            <person name="Zheng S."/>
            <person name="Li Y."/>
            <person name="Yu Y."/>
            <person name="Du H."/>
            <person name="Qi M."/>
            <person name="Li Y."/>
            <person name="Yu H."/>
            <person name="Cui Y."/>
            <person name="Wang N."/>
            <person name="Chen C."/>
            <person name="Wu H."/>
            <person name="Zhao Y."/>
            <person name="Zhang J."/>
            <person name="Li Y."/>
            <person name="Zhou W."/>
            <person name="Zhang B."/>
            <person name="Hu W."/>
            <person name="Eijk M."/>
            <person name="Tang J."/>
            <person name="Witsenboer H."/>
            <person name="Zhao S."/>
            <person name="Li Z."/>
            <person name="Zhang A."/>
            <person name="Wang D."/>
            <person name="Liang C."/>
        </authorList>
    </citation>
    <scope>NUCLEOTIDE SEQUENCE [LARGE SCALE GENOMIC DNA]</scope>
    <source>
        <strain evidence="4">cv. G1812</strain>
    </source>
</reference>
<evidence type="ECO:0000256" key="1">
    <source>
        <dbReference type="SAM" id="MobiDB-lite"/>
    </source>
</evidence>
<protein>
    <submittedName>
        <fullName evidence="4">Uncharacterized protein</fullName>
    </submittedName>
</protein>
<feature type="region of interest" description="Disordered" evidence="1">
    <location>
        <begin position="133"/>
        <end position="152"/>
    </location>
</feature>